<dbReference type="InterPro" id="IPR027843">
    <property type="entry name" value="DUF4440"/>
</dbReference>
<organism evidence="2 3">
    <name type="scientific">Cylicocyclus nassatus</name>
    <name type="common">Nematode worm</name>
    <dbReference type="NCBI Taxonomy" id="53992"/>
    <lineage>
        <taxon>Eukaryota</taxon>
        <taxon>Metazoa</taxon>
        <taxon>Ecdysozoa</taxon>
        <taxon>Nematoda</taxon>
        <taxon>Chromadorea</taxon>
        <taxon>Rhabditida</taxon>
        <taxon>Rhabditina</taxon>
        <taxon>Rhabditomorpha</taxon>
        <taxon>Strongyloidea</taxon>
        <taxon>Strongylidae</taxon>
        <taxon>Cylicocyclus</taxon>
    </lineage>
</organism>
<accession>A0AA36H679</accession>
<dbReference type="PANTHER" id="PTHR31664:SF4">
    <property type="entry name" value="DUF4440 DOMAIN-CONTAINING PROTEIN"/>
    <property type="match status" value="1"/>
</dbReference>
<evidence type="ECO:0000313" key="3">
    <source>
        <dbReference type="Proteomes" id="UP001176961"/>
    </source>
</evidence>
<gene>
    <name evidence="2" type="ORF">CYNAS_LOCUS16479</name>
</gene>
<sequence>MGSSEEAKSIVKPLLEQLFKYAQAQDFEKVSDFYDPNGVLVHTGKDAVYGRDALKKAFEEFMSRAGKITPKISDEDYHMAGDFIIYTSAYETETEKMGIRKGKVTQIWRKSGDTYRILHIEDAQE</sequence>
<comment type="caution">
    <text evidence="2">The sequence shown here is derived from an EMBL/GenBank/DDBJ whole genome shotgun (WGS) entry which is preliminary data.</text>
</comment>
<keyword evidence="3" id="KW-1185">Reference proteome</keyword>
<evidence type="ECO:0000313" key="2">
    <source>
        <dbReference type="EMBL" id="CAJ0604496.1"/>
    </source>
</evidence>
<dbReference type="SUPFAM" id="SSF54427">
    <property type="entry name" value="NTF2-like"/>
    <property type="match status" value="1"/>
</dbReference>
<evidence type="ECO:0000259" key="1">
    <source>
        <dbReference type="Pfam" id="PF14534"/>
    </source>
</evidence>
<proteinExistence type="predicted"/>
<dbReference type="PANTHER" id="PTHR31664">
    <property type="entry name" value="PROTEIN CBG16427"/>
    <property type="match status" value="1"/>
</dbReference>
<reference evidence="2" key="1">
    <citation type="submission" date="2023-07" db="EMBL/GenBank/DDBJ databases">
        <authorList>
            <consortium name="CYATHOMIX"/>
        </authorList>
    </citation>
    <scope>NUCLEOTIDE SEQUENCE</scope>
    <source>
        <strain evidence="2">N/A</strain>
    </source>
</reference>
<dbReference type="Gene3D" id="3.10.450.50">
    <property type="match status" value="1"/>
</dbReference>
<protein>
    <recommendedName>
        <fullName evidence="1">DUF4440 domain-containing protein</fullName>
    </recommendedName>
</protein>
<name>A0AA36H679_CYLNA</name>
<feature type="domain" description="DUF4440" evidence="1">
    <location>
        <begin position="12"/>
        <end position="117"/>
    </location>
</feature>
<dbReference type="InterPro" id="IPR032710">
    <property type="entry name" value="NTF2-like_dom_sf"/>
</dbReference>
<dbReference type="EMBL" id="CATQJL010000305">
    <property type="protein sequence ID" value="CAJ0604496.1"/>
    <property type="molecule type" value="Genomic_DNA"/>
</dbReference>
<dbReference type="Pfam" id="PF14534">
    <property type="entry name" value="DUF4440"/>
    <property type="match status" value="1"/>
</dbReference>
<dbReference type="Proteomes" id="UP001176961">
    <property type="component" value="Unassembled WGS sequence"/>
</dbReference>
<dbReference type="AlphaFoldDB" id="A0AA36H679"/>